<feature type="binding site" evidence="16">
    <location>
        <position position="385"/>
    </location>
    <ligand>
        <name>Mg(2+)</name>
        <dbReference type="ChEBI" id="CHEBI:18420"/>
        <label>1</label>
    </ligand>
</feature>
<dbReference type="PANTHER" id="PTHR23132:SF23">
    <property type="entry name" value="D-ALANINE--D-ALANINE LIGASE B"/>
    <property type="match status" value="1"/>
</dbReference>
<keyword evidence="4 14" id="KW-0963">Cytoplasm</keyword>
<proteinExistence type="inferred from homology"/>
<evidence type="ECO:0000256" key="16">
    <source>
        <dbReference type="PIRSR" id="PIRSR039102-3"/>
    </source>
</evidence>
<evidence type="ECO:0000259" key="19">
    <source>
        <dbReference type="PROSITE" id="PS50975"/>
    </source>
</evidence>
<dbReference type="EMBL" id="JAGQHR010000425">
    <property type="protein sequence ID" value="MCA9728593.1"/>
    <property type="molecule type" value="Genomic_DNA"/>
</dbReference>
<dbReference type="PANTHER" id="PTHR23132">
    <property type="entry name" value="D-ALANINE--D-ALANINE LIGASE"/>
    <property type="match status" value="1"/>
</dbReference>
<evidence type="ECO:0000256" key="2">
    <source>
        <dbReference type="ARBA" id="ARBA00004496"/>
    </source>
</evidence>
<gene>
    <name evidence="14" type="primary">ddl</name>
    <name evidence="20" type="ORF">KC729_12970</name>
</gene>
<dbReference type="Pfam" id="PF01820">
    <property type="entry name" value="Dala_Dala_lig_N"/>
    <property type="match status" value="1"/>
</dbReference>
<dbReference type="HAMAP" id="MF_00047">
    <property type="entry name" value="Dala_Dala_lig"/>
    <property type="match status" value="1"/>
</dbReference>
<dbReference type="GO" id="GO:0005524">
    <property type="term" value="F:ATP binding"/>
    <property type="evidence" value="ECO:0007669"/>
    <property type="project" value="UniProtKB-UniRule"/>
</dbReference>
<feature type="active site" evidence="15">
    <location>
        <position position="396"/>
    </location>
</feature>
<keyword evidence="6 16" id="KW-0479">Metal-binding</keyword>
<evidence type="ECO:0000256" key="4">
    <source>
        <dbReference type="ARBA" id="ARBA00022490"/>
    </source>
</evidence>
<feature type="binding site" evidence="16">
    <location>
        <position position="372"/>
    </location>
    <ligand>
        <name>Mg(2+)</name>
        <dbReference type="ChEBI" id="CHEBI:18420"/>
        <label>1</label>
    </ligand>
</feature>
<dbReference type="Gene3D" id="3.30.1490.20">
    <property type="entry name" value="ATP-grasp fold, A domain"/>
    <property type="match status" value="1"/>
</dbReference>
<comment type="subcellular location">
    <subcellularLocation>
        <location evidence="2 14">Cytoplasm</location>
    </subcellularLocation>
</comment>
<name>A0A956RPU7_UNCEI</name>
<keyword evidence="11 14" id="KW-0573">Peptidoglycan synthesis</keyword>
<feature type="active site" evidence="15">
    <location>
        <position position="32"/>
    </location>
</feature>
<dbReference type="SUPFAM" id="SSF56059">
    <property type="entry name" value="Glutathione synthetase ATP-binding domain-like"/>
    <property type="match status" value="1"/>
</dbReference>
<keyword evidence="5 14" id="KW-0436">Ligase</keyword>
<evidence type="ECO:0000256" key="13">
    <source>
        <dbReference type="ARBA" id="ARBA00023316"/>
    </source>
</evidence>
<feature type="binding site" evidence="16">
    <location>
        <position position="385"/>
    </location>
    <ligand>
        <name>Mg(2+)</name>
        <dbReference type="ChEBI" id="CHEBI:18420"/>
        <label>2</label>
    </ligand>
</feature>
<dbReference type="SUPFAM" id="SSF52440">
    <property type="entry name" value="PreATP-grasp domain"/>
    <property type="match status" value="1"/>
</dbReference>
<evidence type="ECO:0000256" key="1">
    <source>
        <dbReference type="ARBA" id="ARBA00001936"/>
    </source>
</evidence>
<comment type="catalytic activity">
    <reaction evidence="14">
        <text>2 D-alanine + ATP = D-alanyl-D-alanine + ADP + phosphate + H(+)</text>
        <dbReference type="Rhea" id="RHEA:11224"/>
        <dbReference type="ChEBI" id="CHEBI:15378"/>
        <dbReference type="ChEBI" id="CHEBI:30616"/>
        <dbReference type="ChEBI" id="CHEBI:43474"/>
        <dbReference type="ChEBI" id="CHEBI:57416"/>
        <dbReference type="ChEBI" id="CHEBI:57822"/>
        <dbReference type="ChEBI" id="CHEBI:456216"/>
        <dbReference type="EC" id="6.3.2.4"/>
    </reaction>
</comment>
<dbReference type="GO" id="GO:0071555">
    <property type="term" value="P:cell wall organization"/>
    <property type="evidence" value="ECO:0007669"/>
    <property type="project" value="UniProtKB-KW"/>
</dbReference>
<evidence type="ECO:0000256" key="17">
    <source>
        <dbReference type="PROSITE-ProRule" id="PRU00409"/>
    </source>
</evidence>
<dbReference type="EC" id="6.3.2.4" evidence="14"/>
<comment type="caution">
    <text evidence="20">The sequence shown here is derived from an EMBL/GenBank/DDBJ whole genome shotgun (WGS) entry which is preliminary data.</text>
</comment>
<dbReference type="InterPro" id="IPR011127">
    <property type="entry name" value="Dala_Dala_lig_N"/>
</dbReference>
<evidence type="ECO:0000313" key="21">
    <source>
        <dbReference type="Proteomes" id="UP000697710"/>
    </source>
</evidence>
<evidence type="ECO:0000256" key="9">
    <source>
        <dbReference type="ARBA" id="ARBA00022842"/>
    </source>
</evidence>
<protein>
    <recommendedName>
        <fullName evidence="14">D-alanine--D-alanine ligase</fullName>
        <ecNumber evidence="14">6.3.2.4</ecNumber>
    </recommendedName>
    <alternativeName>
        <fullName evidence="14">D-Ala-D-Ala ligase</fullName>
    </alternativeName>
    <alternativeName>
        <fullName evidence="14">D-alanylalanine synthetase</fullName>
    </alternativeName>
</protein>
<evidence type="ECO:0000256" key="8">
    <source>
        <dbReference type="ARBA" id="ARBA00022840"/>
    </source>
</evidence>
<dbReference type="InterPro" id="IPR013815">
    <property type="entry name" value="ATP_grasp_subdomain_1"/>
</dbReference>
<comment type="pathway">
    <text evidence="14">Cell wall biogenesis; peptidoglycan biosynthesis.</text>
</comment>
<dbReference type="Gene3D" id="3.30.470.20">
    <property type="entry name" value="ATP-grasp fold, B domain"/>
    <property type="match status" value="1"/>
</dbReference>
<dbReference type="GO" id="GO:0008716">
    <property type="term" value="F:D-alanine-D-alanine ligase activity"/>
    <property type="evidence" value="ECO:0007669"/>
    <property type="project" value="UniProtKB-UniRule"/>
</dbReference>
<dbReference type="AlphaFoldDB" id="A0A956RPU7"/>
<evidence type="ECO:0000256" key="12">
    <source>
        <dbReference type="ARBA" id="ARBA00023211"/>
    </source>
</evidence>
<dbReference type="GO" id="GO:0008360">
    <property type="term" value="P:regulation of cell shape"/>
    <property type="evidence" value="ECO:0007669"/>
    <property type="project" value="UniProtKB-KW"/>
</dbReference>
<dbReference type="GO" id="GO:0046872">
    <property type="term" value="F:metal ion binding"/>
    <property type="evidence" value="ECO:0007669"/>
    <property type="project" value="UniProtKB-KW"/>
</dbReference>
<evidence type="ECO:0000256" key="15">
    <source>
        <dbReference type="PIRSR" id="PIRSR039102-1"/>
    </source>
</evidence>
<reference evidence="20" key="1">
    <citation type="submission" date="2020-04" db="EMBL/GenBank/DDBJ databases">
        <authorList>
            <person name="Zhang T."/>
        </authorList>
    </citation>
    <scope>NUCLEOTIDE SEQUENCE</scope>
    <source>
        <strain evidence="20">HKST-UBA01</strain>
    </source>
</reference>
<dbReference type="GO" id="GO:0009252">
    <property type="term" value="P:peptidoglycan biosynthetic process"/>
    <property type="evidence" value="ECO:0007669"/>
    <property type="project" value="UniProtKB-UniRule"/>
</dbReference>
<dbReference type="Proteomes" id="UP000697710">
    <property type="component" value="Unassembled WGS sequence"/>
</dbReference>
<feature type="active site" evidence="15">
    <location>
        <position position="262"/>
    </location>
</feature>
<comment type="cofactor">
    <cofactor evidence="16">
        <name>Mg(2+)</name>
        <dbReference type="ChEBI" id="CHEBI:18420"/>
    </cofactor>
    <cofactor evidence="16">
        <name>Mn(2+)</name>
        <dbReference type="ChEBI" id="CHEBI:29035"/>
    </cofactor>
    <text evidence="16">Binds 2 magnesium or manganese ions per subunit.</text>
</comment>
<feature type="binding site" evidence="16">
    <location>
        <position position="387"/>
    </location>
    <ligand>
        <name>Mg(2+)</name>
        <dbReference type="ChEBI" id="CHEBI:18420"/>
        <label>2</label>
    </ligand>
</feature>
<dbReference type="InterPro" id="IPR016185">
    <property type="entry name" value="PreATP-grasp_dom_sf"/>
</dbReference>
<reference evidence="20" key="2">
    <citation type="journal article" date="2021" name="Microbiome">
        <title>Successional dynamics and alternative stable states in a saline activated sludge microbial community over 9 years.</title>
        <authorList>
            <person name="Wang Y."/>
            <person name="Ye J."/>
            <person name="Ju F."/>
            <person name="Liu L."/>
            <person name="Boyd J.A."/>
            <person name="Deng Y."/>
            <person name="Parks D.H."/>
            <person name="Jiang X."/>
            <person name="Yin X."/>
            <person name="Woodcroft B.J."/>
            <person name="Tyson G.W."/>
            <person name="Hugenholtz P."/>
            <person name="Polz M.F."/>
            <person name="Zhang T."/>
        </authorList>
    </citation>
    <scope>NUCLEOTIDE SEQUENCE</scope>
    <source>
        <strain evidence="20">HKST-UBA01</strain>
    </source>
</reference>
<dbReference type="Gene3D" id="3.40.50.20">
    <property type="match status" value="1"/>
</dbReference>
<keyword evidence="10 14" id="KW-0133">Cell shape</keyword>
<comment type="function">
    <text evidence="14">Cell wall formation.</text>
</comment>
<dbReference type="PROSITE" id="PS50975">
    <property type="entry name" value="ATP_GRASP"/>
    <property type="match status" value="1"/>
</dbReference>
<dbReference type="FunFam" id="3.30.470.20:FF:000008">
    <property type="entry name" value="D-alanine--D-alanine ligase"/>
    <property type="match status" value="1"/>
</dbReference>
<dbReference type="InterPro" id="IPR011761">
    <property type="entry name" value="ATP-grasp"/>
</dbReference>
<accession>A0A956RPU7</accession>
<dbReference type="PIRSF" id="PIRSF039102">
    <property type="entry name" value="Ddl/VanB"/>
    <property type="match status" value="1"/>
</dbReference>
<keyword evidence="7 17" id="KW-0547">Nucleotide-binding</keyword>
<evidence type="ECO:0000313" key="20">
    <source>
        <dbReference type="EMBL" id="MCA9728593.1"/>
    </source>
</evidence>
<dbReference type="InterPro" id="IPR011095">
    <property type="entry name" value="Dala_Dala_lig_C"/>
</dbReference>
<feature type="region of interest" description="Disordered" evidence="18">
    <location>
        <begin position="67"/>
        <end position="95"/>
    </location>
</feature>
<dbReference type="InterPro" id="IPR000291">
    <property type="entry name" value="D-Ala_lig_Van_CS"/>
</dbReference>
<comment type="similarity">
    <text evidence="3 14">Belongs to the D-alanine--D-alanine ligase family.</text>
</comment>
<keyword evidence="8 17" id="KW-0067">ATP-binding</keyword>
<comment type="cofactor">
    <cofactor evidence="1">
        <name>Mn(2+)</name>
        <dbReference type="ChEBI" id="CHEBI:29035"/>
    </cofactor>
</comment>
<organism evidence="20 21">
    <name type="scientific">Eiseniibacteriota bacterium</name>
    <dbReference type="NCBI Taxonomy" id="2212470"/>
    <lineage>
        <taxon>Bacteria</taxon>
        <taxon>Candidatus Eiseniibacteriota</taxon>
    </lineage>
</organism>
<evidence type="ECO:0000256" key="5">
    <source>
        <dbReference type="ARBA" id="ARBA00022598"/>
    </source>
</evidence>
<dbReference type="InterPro" id="IPR005905">
    <property type="entry name" value="D_ala_D_ala"/>
</dbReference>
<evidence type="ECO:0000256" key="7">
    <source>
        <dbReference type="ARBA" id="ARBA00022741"/>
    </source>
</evidence>
<feature type="region of interest" description="Disordered" evidence="18">
    <location>
        <begin position="190"/>
        <end position="212"/>
    </location>
</feature>
<keyword evidence="12 16" id="KW-0464">Manganese</keyword>
<evidence type="ECO:0000256" key="6">
    <source>
        <dbReference type="ARBA" id="ARBA00022723"/>
    </source>
</evidence>
<dbReference type="Pfam" id="PF07478">
    <property type="entry name" value="Dala_Dala_lig_C"/>
    <property type="match status" value="1"/>
</dbReference>
<feature type="domain" description="ATP-grasp" evidence="19">
    <location>
        <begin position="212"/>
        <end position="418"/>
    </location>
</feature>
<evidence type="ECO:0000256" key="18">
    <source>
        <dbReference type="SAM" id="MobiDB-lite"/>
    </source>
</evidence>
<evidence type="ECO:0000256" key="10">
    <source>
        <dbReference type="ARBA" id="ARBA00022960"/>
    </source>
</evidence>
<keyword evidence="9 16" id="KW-0460">Magnesium</keyword>
<keyword evidence="13 14" id="KW-0961">Cell wall biogenesis/degradation</keyword>
<dbReference type="GO" id="GO:0005737">
    <property type="term" value="C:cytoplasm"/>
    <property type="evidence" value="ECO:0007669"/>
    <property type="project" value="UniProtKB-SubCell"/>
</dbReference>
<evidence type="ECO:0000256" key="11">
    <source>
        <dbReference type="ARBA" id="ARBA00022984"/>
    </source>
</evidence>
<dbReference type="PROSITE" id="PS00844">
    <property type="entry name" value="DALA_DALA_LIGASE_2"/>
    <property type="match status" value="1"/>
</dbReference>
<evidence type="ECO:0000256" key="14">
    <source>
        <dbReference type="HAMAP-Rule" id="MF_00047"/>
    </source>
</evidence>
<evidence type="ECO:0000256" key="3">
    <source>
        <dbReference type="ARBA" id="ARBA00010871"/>
    </source>
</evidence>
<sequence length="431" mass="45482">MSATEADRIRARATAGPGRLRICVLLGGNAAERTVSIASGIAVSTALLALGHRVWVHDPATGTCFERSPGDDADLPGRLGLPAGGRGLPRDDASDEERIARTRRIVPALAEIDPSEIDVVLSVLHGGVGEGGAVPAMLDLLGLPYVGSDPIASAVTLDKEHTKRVLQAARIPVAADFLWLPSEASAAQEGCAPSAAHPDRVATANGPGHAASVVDAGRAAPSTADSPGAVPERVCRDALPGPDWVARLGGYPAVVKPLLEGSTVGLSIVKEPAEWAQAWTTGAPYAHPTRGLLVERYIAGKEITVAVVGDEVLPVVEIVPRTGFYDFEHKYTKGETEYRVPAPLAEATTQRLQELALRAFRALGCRDLARIDFRLSELDEPYCLELNTLPGMTETSLVPMASRTIGIEFGELLELLCRIALSRNGGGYETR</sequence>